<comment type="function">
    <text evidence="1 14">Catalyzes the reversible adenylation of nicotinate mononucleotide (NaMN) to nicotinic acid adenine dinucleotide (NaAD).</text>
</comment>
<evidence type="ECO:0000256" key="1">
    <source>
        <dbReference type="ARBA" id="ARBA00002324"/>
    </source>
</evidence>
<name>A0A7W8CXL2_9FIRM</name>
<keyword evidence="9 14" id="KW-0067">ATP-binding</keyword>
<dbReference type="Pfam" id="PF01966">
    <property type="entry name" value="HD"/>
    <property type="match status" value="1"/>
</dbReference>
<keyword evidence="4 14" id="KW-0808">Transferase</keyword>
<dbReference type="EC" id="2.7.7.18" evidence="14"/>
<evidence type="ECO:0000256" key="12">
    <source>
        <dbReference type="ARBA" id="ARBA00048721"/>
    </source>
</evidence>
<dbReference type="PROSITE" id="PS51831">
    <property type="entry name" value="HD"/>
    <property type="match status" value="1"/>
</dbReference>
<evidence type="ECO:0000256" key="13">
    <source>
        <dbReference type="ARBA" id="ARBA00049417"/>
    </source>
</evidence>
<dbReference type="GO" id="GO:0009435">
    <property type="term" value="P:NAD+ biosynthetic process"/>
    <property type="evidence" value="ECO:0007669"/>
    <property type="project" value="UniProtKB-UniRule"/>
</dbReference>
<keyword evidence="5 14" id="KW-0548">Nucleotidyltransferase</keyword>
<dbReference type="GO" id="GO:0046872">
    <property type="term" value="F:metal ion binding"/>
    <property type="evidence" value="ECO:0007669"/>
    <property type="project" value="UniProtKB-KW"/>
</dbReference>
<dbReference type="PANTHER" id="PTHR39321">
    <property type="entry name" value="NICOTINATE-NUCLEOTIDE ADENYLYLTRANSFERASE-RELATED"/>
    <property type="match status" value="1"/>
</dbReference>
<dbReference type="PANTHER" id="PTHR39321:SF3">
    <property type="entry name" value="PHOSPHOPANTETHEINE ADENYLYLTRANSFERASE"/>
    <property type="match status" value="1"/>
</dbReference>
<dbReference type="InterPro" id="IPR004821">
    <property type="entry name" value="Cyt_trans-like"/>
</dbReference>
<dbReference type="GO" id="GO:0008803">
    <property type="term" value="F:bis(5'-nucleosyl)-tetraphosphatase (symmetrical) activity"/>
    <property type="evidence" value="ECO:0007669"/>
    <property type="project" value="UniProtKB-EC"/>
</dbReference>
<evidence type="ECO:0000256" key="3">
    <source>
        <dbReference type="ARBA" id="ARBA00022642"/>
    </source>
</evidence>
<dbReference type="NCBIfam" id="NF000840">
    <property type="entry name" value="PRK00071.1-3"/>
    <property type="match status" value="1"/>
</dbReference>
<comment type="catalytic activity">
    <reaction evidence="13">
        <text>P(1),P(4)-bis(5'-adenosyl) tetraphosphate + H2O = 2 ADP + 2 H(+)</text>
        <dbReference type="Rhea" id="RHEA:24252"/>
        <dbReference type="ChEBI" id="CHEBI:15377"/>
        <dbReference type="ChEBI" id="CHEBI:15378"/>
        <dbReference type="ChEBI" id="CHEBI:58141"/>
        <dbReference type="ChEBI" id="CHEBI:456216"/>
        <dbReference type="EC" id="3.6.1.41"/>
    </reaction>
</comment>
<dbReference type="GO" id="GO:0004515">
    <property type="term" value="F:nicotinate-nucleotide adenylyltransferase activity"/>
    <property type="evidence" value="ECO:0007669"/>
    <property type="project" value="UniProtKB-UniRule"/>
</dbReference>
<evidence type="ECO:0000256" key="2">
    <source>
        <dbReference type="ARBA" id="ARBA00005019"/>
    </source>
</evidence>
<dbReference type="InterPro" id="IPR003607">
    <property type="entry name" value="HD/PDEase_dom"/>
</dbReference>
<dbReference type="InterPro" id="IPR006674">
    <property type="entry name" value="HD_domain"/>
</dbReference>
<evidence type="ECO:0000256" key="8">
    <source>
        <dbReference type="ARBA" id="ARBA00022801"/>
    </source>
</evidence>
<evidence type="ECO:0000313" key="16">
    <source>
        <dbReference type="EMBL" id="MBB5183478.1"/>
    </source>
</evidence>
<keyword evidence="8" id="KW-0378">Hydrolase</keyword>
<dbReference type="NCBIfam" id="TIGR00482">
    <property type="entry name" value="nicotinate (nicotinamide) nucleotide adenylyltransferase"/>
    <property type="match status" value="1"/>
</dbReference>
<dbReference type="EMBL" id="JACHHK010000005">
    <property type="protein sequence ID" value="MBB5183478.1"/>
    <property type="molecule type" value="Genomic_DNA"/>
</dbReference>
<evidence type="ECO:0000256" key="14">
    <source>
        <dbReference type="HAMAP-Rule" id="MF_00244"/>
    </source>
</evidence>
<dbReference type="CDD" id="cd00077">
    <property type="entry name" value="HDc"/>
    <property type="match status" value="1"/>
</dbReference>
<evidence type="ECO:0000256" key="9">
    <source>
        <dbReference type="ARBA" id="ARBA00022840"/>
    </source>
</evidence>
<comment type="similarity">
    <text evidence="14">Belongs to the NadD family.</text>
</comment>
<evidence type="ECO:0000256" key="5">
    <source>
        <dbReference type="ARBA" id="ARBA00022695"/>
    </source>
</evidence>
<comment type="pathway">
    <text evidence="2 14">Cofactor biosynthesis; NAD(+) biosynthesis; deamido-NAD(+) from nicotinate D-ribonucleotide: step 1/1.</text>
</comment>
<dbReference type="Proteomes" id="UP000539953">
    <property type="component" value="Unassembled WGS sequence"/>
</dbReference>
<dbReference type="InterPro" id="IPR014729">
    <property type="entry name" value="Rossmann-like_a/b/a_fold"/>
</dbReference>
<dbReference type="NCBIfam" id="TIGR00125">
    <property type="entry name" value="cyt_tran_rel"/>
    <property type="match status" value="1"/>
</dbReference>
<dbReference type="CDD" id="cd02165">
    <property type="entry name" value="NMNAT"/>
    <property type="match status" value="1"/>
</dbReference>
<dbReference type="GO" id="GO:0005524">
    <property type="term" value="F:ATP binding"/>
    <property type="evidence" value="ECO:0007669"/>
    <property type="project" value="UniProtKB-KW"/>
</dbReference>
<protein>
    <recommendedName>
        <fullName evidence="14">Probable nicotinate-nucleotide adenylyltransferase</fullName>
        <ecNumber evidence="14">2.7.7.18</ecNumber>
    </recommendedName>
    <alternativeName>
        <fullName evidence="14">Deamido-NAD(+) diphosphorylase</fullName>
    </alternativeName>
    <alternativeName>
        <fullName evidence="14">Deamido-NAD(+) pyrophosphorylase</fullName>
    </alternativeName>
    <alternativeName>
        <fullName evidence="14">Nicotinate mononucleotide adenylyltransferase</fullName>
        <shortName evidence="14">NaMN adenylyltransferase</shortName>
    </alternativeName>
</protein>
<reference evidence="16 17" key="1">
    <citation type="submission" date="2020-08" db="EMBL/GenBank/DDBJ databases">
        <title>Genomic Encyclopedia of Type Strains, Phase IV (KMG-IV): sequencing the most valuable type-strain genomes for metagenomic binning, comparative biology and taxonomic classification.</title>
        <authorList>
            <person name="Goeker M."/>
        </authorList>
    </citation>
    <scope>NUCLEOTIDE SEQUENCE [LARGE SCALE GENOMIC DNA]</scope>
    <source>
        <strain evidence="16 17">DSM 25799</strain>
    </source>
</reference>
<dbReference type="Gene3D" id="1.10.3210.10">
    <property type="entry name" value="Hypothetical protein af1432"/>
    <property type="match status" value="1"/>
</dbReference>
<dbReference type="HAMAP" id="MF_00244">
    <property type="entry name" value="NaMN_adenylyltr"/>
    <property type="match status" value="1"/>
</dbReference>
<dbReference type="InterPro" id="IPR005249">
    <property type="entry name" value="YqeK"/>
</dbReference>
<dbReference type="Gene3D" id="3.40.50.620">
    <property type="entry name" value="HUPs"/>
    <property type="match status" value="1"/>
</dbReference>
<accession>A0A7W8CXL2</accession>
<comment type="caution">
    <text evidence="16">The sequence shown here is derived from an EMBL/GenBank/DDBJ whole genome shotgun (WGS) entry which is preliminary data.</text>
</comment>
<dbReference type="RefSeq" id="WP_183328769.1">
    <property type="nucleotide sequence ID" value="NZ_JACHHK010000005.1"/>
</dbReference>
<dbReference type="NCBIfam" id="TIGR00488">
    <property type="entry name" value="bis(5'-nucleosyl)-tetraphosphatase (symmetrical) YqeK"/>
    <property type="match status" value="1"/>
</dbReference>
<comment type="catalytic activity">
    <reaction evidence="12 14">
        <text>nicotinate beta-D-ribonucleotide + ATP + H(+) = deamido-NAD(+) + diphosphate</text>
        <dbReference type="Rhea" id="RHEA:22860"/>
        <dbReference type="ChEBI" id="CHEBI:15378"/>
        <dbReference type="ChEBI" id="CHEBI:30616"/>
        <dbReference type="ChEBI" id="CHEBI:33019"/>
        <dbReference type="ChEBI" id="CHEBI:57502"/>
        <dbReference type="ChEBI" id="CHEBI:58437"/>
        <dbReference type="EC" id="2.7.7.18"/>
    </reaction>
</comment>
<dbReference type="AlphaFoldDB" id="A0A7W8CXL2"/>
<keyword evidence="11 14" id="KW-0520">NAD</keyword>
<keyword evidence="10" id="KW-0408">Iron</keyword>
<dbReference type="SUPFAM" id="SSF109604">
    <property type="entry name" value="HD-domain/PDEase-like"/>
    <property type="match status" value="1"/>
</dbReference>
<keyword evidence="3 14" id="KW-0662">Pyridine nucleotide biosynthesis</keyword>
<evidence type="ECO:0000256" key="11">
    <source>
        <dbReference type="ARBA" id="ARBA00023027"/>
    </source>
</evidence>
<dbReference type="SMART" id="SM00471">
    <property type="entry name" value="HDc"/>
    <property type="match status" value="1"/>
</dbReference>
<organism evidence="16 17">
    <name type="scientific">Catenisphaera adipataccumulans</name>
    <dbReference type="NCBI Taxonomy" id="700500"/>
    <lineage>
        <taxon>Bacteria</taxon>
        <taxon>Bacillati</taxon>
        <taxon>Bacillota</taxon>
        <taxon>Erysipelotrichia</taxon>
        <taxon>Erysipelotrichales</taxon>
        <taxon>Erysipelotrichaceae</taxon>
        <taxon>Catenisphaera</taxon>
    </lineage>
</organism>
<dbReference type="InterPro" id="IPR005248">
    <property type="entry name" value="NadD/NMNAT"/>
</dbReference>
<evidence type="ECO:0000256" key="6">
    <source>
        <dbReference type="ARBA" id="ARBA00022723"/>
    </source>
</evidence>
<keyword evidence="7 14" id="KW-0547">Nucleotide-binding</keyword>
<evidence type="ECO:0000256" key="10">
    <source>
        <dbReference type="ARBA" id="ARBA00023004"/>
    </source>
</evidence>
<evidence type="ECO:0000256" key="4">
    <source>
        <dbReference type="ARBA" id="ARBA00022679"/>
    </source>
</evidence>
<sequence length="337" mass="38928">MKIAIVGGSFDPVHEGHIAMAEQAVTTLGCDQAWFMPSKKTPLKDRGLTDDVHRLAMLKIVAARNDRFRVCTMELERQGISYTVDTLRQLKQMYPHDTFYWLIGNDQLKQFADWKEPETLVKLAHFVCFDRNGELNDTNYAIQRCHMPMMPVSSSEIRCGNKLNYLPREVLNYIYDHRLYVKGFIESRVKPHRYRHSVSVANLCEEMARANHLDTQKAYYIGLFHDVAKAMPKQAMIQWMDILCPENEAYPVPVWHGFVGSEIVDRIFYIDDPQIKAAIYHHVLGTSTDPYAEIVFCADKTDPLRGYDSSAMIEACKKDIDAGFAWCKEENKKYLNQ</sequence>
<dbReference type="UniPathway" id="UPA00253">
    <property type="reaction ID" value="UER00332"/>
</dbReference>
<evidence type="ECO:0000256" key="7">
    <source>
        <dbReference type="ARBA" id="ARBA00022741"/>
    </source>
</evidence>
<dbReference type="InterPro" id="IPR006675">
    <property type="entry name" value="HDIG_dom"/>
</dbReference>
<keyword evidence="17" id="KW-1185">Reference proteome</keyword>
<evidence type="ECO:0000313" key="17">
    <source>
        <dbReference type="Proteomes" id="UP000539953"/>
    </source>
</evidence>
<evidence type="ECO:0000259" key="15">
    <source>
        <dbReference type="PROSITE" id="PS51831"/>
    </source>
</evidence>
<dbReference type="Pfam" id="PF01467">
    <property type="entry name" value="CTP_transf_like"/>
    <property type="match status" value="1"/>
</dbReference>
<proteinExistence type="inferred from homology"/>
<dbReference type="SUPFAM" id="SSF52374">
    <property type="entry name" value="Nucleotidylyl transferase"/>
    <property type="match status" value="1"/>
</dbReference>
<dbReference type="NCBIfam" id="TIGR00277">
    <property type="entry name" value="HDIG"/>
    <property type="match status" value="1"/>
</dbReference>
<feature type="domain" description="HD" evidence="15">
    <location>
        <begin position="193"/>
        <end position="304"/>
    </location>
</feature>
<gene>
    <name evidence="14" type="primary">nadD</name>
    <name evidence="16" type="ORF">HNQ47_001500</name>
</gene>
<keyword evidence="6" id="KW-0479">Metal-binding</keyword>